<dbReference type="PANTHER" id="PTHR43156:SF9">
    <property type="entry name" value="HAMP DOMAIN-CONTAINING PROTEIN"/>
    <property type="match status" value="1"/>
</dbReference>
<dbReference type="CDD" id="cd06225">
    <property type="entry name" value="HAMP"/>
    <property type="match status" value="1"/>
</dbReference>
<organism evidence="3 4">
    <name type="scientific">Fundidesulfovibrio magnetotacticus</name>
    <dbReference type="NCBI Taxonomy" id="2730080"/>
    <lineage>
        <taxon>Bacteria</taxon>
        <taxon>Pseudomonadati</taxon>
        <taxon>Thermodesulfobacteriota</taxon>
        <taxon>Desulfovibrionia</taxon>
        <taxon>Desulfovibrionales</taxon>
        <taxon>Desulfovibrionaceae</taxon>
        <taxon>Fundidesulfovibrio</taxon>
    </lineage>
</organism>
<sequence>MSSVSVRTSLRSRLNLAVAGLFLATLCVVLAFLAVTSREVVTGFAGSLAVKQALLERNKIASVIDREVALARALARDALVGRFVLNEADPAVKEAARAQLENYRTLLRDKSYFLAVERTKHYWFFDGTKPDQGLAMITLNREDPKDRWFFYSMAQVEDYALNLDYDRAFNSIKVWINVVLRGPDGAKVGIAGSGIDITEFFREIVSQSESEISTIVVDRAGAIQAHPDLEIVTHNARATSDAGKITIQGLLGHGPGGNAVEAALQRLDAGASVVERFPLVLDGTERLAAMTALPDLGWYSLVLVDISRAAGSGFFRPLAALTVLSLVVVLGAVTFLLGRMVIKPLAALTEASAEMARGNYGQTLPVTRQDEIGRLSASFNRMAGEVLDHTRNLERKVQERTAELTAAYEHLDRSRQRMLESLRYAQAIQRSILPPREALDRAFPGHMALYLPRDIVGGDLYYFREVEEGCLIGVMDCTGHGVPGAFMSMSVHAVLGHVVSVVCSDDPARILAETDRELRATMGMDRQGGEALDCGLEMALCLCQPARGRVVFAGAGISLHVLRGAALEEVRGDRQNLGYRGRKPRSEHVNHVIPLEPGMRFYATTDGFLDEGGGEQGYGFGAERFREMLLANAATPLEAQAELFKETLKRYRGSRKQRDDITVVGFSLDRTGA</sequence>
<dbReference type="GO" id="GO:0016020">
    <property type="term" value="C:membrane"/>
    <property type="evidence" value="ECO:0007669"/>
    <property type="project" value="InterPro"/>
</dbReference>
<accession>A0A6V8LHT6</accession>
<dbReference type="SMART" id="SM00304">
    <property type="entry name" value="HAMP"/>
    <property type="match status" value="1"/>
</dbReference>
<evidence type="ECO:0000256" key="1">
    <source>
        <dbReference type="ARBA" id="ARBA00022801"/>
    </source>
</evidence>
<dbReference type="Pfam" id="PF00672">
    <property type="entry name" value="HAMP"/>
    <property type="match status" value="1"/>
</dbReference>
<keyword evidence="1" id="KW-0378">Hydrolase</keyword>
<dbReference type="SUPFAM" id="SSF158472">
    <property type="entry name" value="HAMP domain-like"/>
    <property type="match status" value="1"/>
</dbReference>
<dbReference type="GO" id="GO:0007165">
    <property type="term" value="P:signal transduction"/>
    <property type="evidence" value="ECO:0007669"/>
    <property type="project" value="InterPro"/>
</dbReference>
<evidence type="ECO:0000313" key="4">
    <source>
        <dbReference type="Proteomes" id="UP000494245"/>
    </source>
</evidence>
<dbReference type="Pfam" id="PF07228">
    <property type="entry name" value="SpoIIE"/>
    <property type="match status" value="1"/>
</dbReference>
<dbReference type="InterPro" id="IPR001932">
    <property type="entry name" value="PPM-type_phosphatase-like_dom"/>
</dbReference>
<evidence type="ECO:0000313" key="3">
    <source>
        <dbReference type="EMBL" id="GFK92273.1"/>
    </source>
</evidence>
<dbReference type="InterPro" id="IPR003660">
    <property type="entry name" value="HAMP_dom"/>
</dbReference>
<dbReference type="InterPro" id="IPR052016">
    <property type="entry name" value="Bact_Sigma-Reg"/>
</dbReference>
<dbReference type="AlphaFoldDB" id="A0A6V8LHT6"/>
<feature type="domain" description="HAMP" evidence="2">
    <location>
        <begin position="339"/>
        <end position="391"/>
    </location>
</feature>
<dbReference type="InterPro" id="IPR036457">
    <property type="entry name" value="PPM-type-like_dom_sf"/>
</dbReference>
<dbReference type="EMBL" id="BLTE01000001">
    <property type="protein sequence ID" value="GFK92273.1"/>
    <property type="molecule type" value="Genomic_DNA"/>
</dbReference>
<comment type="caution">
    <text evidence="3">The sequence shown here is derived from an EMBL/GenBank/DDBJ whole genome shotgun (WGS) entry which is preliminary data.</text>
</comment>
<dbReference type="Proteomes" id="UP000494245">
    <property type="component" value="Unassembled WGS sequence"/>
</dbReference>
<protein>
    <submittedName>
        <fullName evidence="3">Methyl-accepting chemotaxis protein McpH</fullName>
    </submittedName>
</protein>
<dbReference type="PROSITE" id="PS50885">
    <property type="entry name" value="HAMP"/>
    <property type="match status" value="1"/>
</dbReference>
<name>A0A6V8LHT6_9BACT</name>
<proteinExistence type="predicted"/>
<dbReference type="Gene3D" id="6.10.340.10">
    <property type="match status" value="1"/>
</dbReference>
<dbReference type="RefSeq" id="WP_173080251.1">
    <property type="nucleotide sequence ID" value="NZ_BLTE01000001.1"/>
</dbReference>
<evidence type="ECO:0000259" key="2">
    <source>
        <dbReference type="PROSITE" id="PS50885"/>
    </source>
</evidence>
<dbReference type="GO" id="GO:0016791">
    <property type="term" value="F:phosphatase activity"/>
    <property type="evidence" value="ECO:0007669"/>
    <property type="project" value="TreeGrafter"/>
</dbReference>
<gene>
    <name evidence="3" type="primary">mcpH_1</name>
    <name evidence="3" type="ORF">NNJEOMEG_00095</name>
</gene>
<reference evidence="3 4" key="2">
    <citation type="submission" date="2020-05" db="EMBL/GenBank/DDBJ databases">
        <title>Draft genome sequence of Desulfovibrio sp. strainFSS-1.</title>
        <authorList>
            <person name="Shimoshige H."/>
            <person name="Kobayashi H."/>
            <person name="Maekawa T."/>
        </authorList>
    </citation>
    <scope>NUCLEOTIDE SEQUENCE [LARGE SCALE GENOMIC DNA]</scope>
    <source>
        <strain evidence="3 4">SIID29052-01</strain>
    </source>
</reference>
<dbReference type="PANTHER" id="PTHR43156">
    <property type="entry name" value="STAGE II SPORULATION PROTEIN E-RELATED"/>
    <property type="match status" value="1"/>
</dbReference>
<reference evidence="3 4" key="1">
    <citation type="submission" date="2020-04" db="EMBL/GenBank/DDBJ databases">
        <authorList>
            <consortium name="Desulfovibrio sp. FSS-1 genome sequencing consortium"/>
            <person name="Shimoshige H."/>
            <person name="Kobayashi H."/>
            <person name="Maekawa T."/>
        </authorList>
    </citation>
    <scope>NUCLEOTIDE SEQUENCE [LARGE SCALE GENOMIC DNA]</scope>
    <source>
        <strain evidence="3 4">SIID29052-01</strain>
    </source>
</reference>
<dbReference type="Gene3D" id="3.60.40.10">
    <property type="entry name" value="PPM-type phosphatase domain"/>
    <property type="match status" value="1"/>
</dbReference>
<dbReference type="SMART" id="SM00331">
    <property type="entry name" value="PP2C_SIG"/>
    <property type="match status" value="1"/>
</dbReference>
<keyword evidence="4" id="KW-1185">Reference proteome</keyword>